<feature type="transmembrane region" description="Helical" evidence="6">
    <location>
        <begin position="46"/>
        <end position="69"/>
    </location>
</feature>
<feature type="transmembrane region" description="Helical" evidence="6">
    <location>
        <begin position="116"/>
        <end position="136"/>
    </location>
</feature>
<reference evidence="8 9" key="1">
    <citation type="submission" date="2016-11" db="EMBL/GenBank/DDBJ databases">
        <authorList>
            <person name="Jaros S."/>
            <person name="Januszkiewicz K."/>
            <person name="Wedrychowicz H."/>
        </authorList>
    </citation>
    <scope>NUCLEOTIDE SEQUENCE [LARGE SCALE GENOMIC DNA]</scope>
    <source>
        <strain evidence="8 9">DSM 4740</strain>
    </source>
</reference>
<evidence type="ECO:0000256" key="2">
    <source>
        <dbReference type="ARBA" id="ARBA00022475"/>
    </source>
</evidence>
<accession>A0A1M7L9R8</accession>
<evidence type="ECO:0000256" key="3">
    <source>
        <dbReference type="ARBA" id="ARBA00022692"/>
    </source>
</evidence>
<evidence type="ECO:0000313" key="9">
    <source>
        <dbReference type="Proteomes" id="UP000184123"/>
    </source>
</evidence>
<keyword evidence="10" id="KW-1185">Reference proteome</keyword>
<dbReference type="STRING" id="44933.SAMN05660971_03761"/>
<dbReference type="PANTHER" id="PTHR30086">
    <property type="entry name" value="ARGININE EXPORTER PROTEIN ARGO"/>
    <property type="match status" value="1"/>
</dbReference>
<evidence type="ECO:0000313" key="8">
    <source>
        <dbReference type="EMBL" id="SHM74729.1"/>
    </source>
</evidence>
<keyword evidence="3 6" id="KW-0812">Transmembrane</keyword>
<dbReference type="AlphaFoldDB" id="A0A1M7L9R8"/>
<dbReference type="EMBL" id="FRCA01000012">
    <property type="protein sequence ID" value="SHM74729.1"/>
    <property type="molecule type" value="Genomic_DNA"/>
</dbReference>
<organism evidence="8 9">
    <name type="scientific">Halomonas cupida</name>
    <dbReference type="NCBI Taxonomy" id="44933"/>
    <lineage>
        <taxon>Bacteria</taxon>
        <taxon>Pseudomonadati</taxon>
        <taxon>Pseudomonadota</taxon>
        <taxon>Gammaproteobacteria</taxon>
        <taxon>Oceanospirillales</taxon>
        <taxon>Halomonadaceae</taxon>
        <taxon>Halomonas</taxon>
    </lineage>
</organism>
<dbReference type="EMBL" id="BJXU01000128">
    <property type="protein sequence ID" value="GEN25186.1"/>
    <property type="molecule type" value="Genomic_DNA"/>
</dbReference>
<dbReference type="GO" id="GO:0005886">
    <property type="term" value="C:plasma membrane"/>
    <property type="evidence" value="ECO:0007669"/>
    <property type="project" value="UniProtKB-SubCell"/>
</dbReference>
<feature type="transmembrane region" description="Helical" evidence="6">
    <location>
        <begin position="76"/>
        <end position="96"/>
    </location>
</feature>
<comment type="subcellular location">
    <subcellularLocation>
        <location evidence="1">Cell membrane</location>
        <topology evidence="1">Multi-pass membrane protein</topology>
    </subcellularLocation>
</comment>
<dbReference type="PIRSF" id="PIRSF006324">
    <property type="entry name" value="LeuE"/>
    <property type="match status" value="1"/>
</dbReference>
<dbReference type="GO" id="GO:0015171">
    <property type="term" value="F:amino acid transmembrane transporter activity"/>
    <property type="evidence" value="ECO:0007669"/>
    <property type="project" value="TreeGrafter"/>
</dbReference>
<gene>
    <name evidence="7" type="ORF">HCU01_31350</name>
    <name evidence="8" type="ORF">SAMN05660971_03761</name>
</gene>
<evidence type="ECO:0000313" key="10">
    <source>
        <dbReference type="Proteomes" id="UP000321726"/>
    </source>
</evidence>
<evidence type="ECO:0000313" key="7">
    <source>
        <dbReference type="EMBL" id="GEN25186.1"/>
    </source>
</evidence>
<reference evidence="7 10" key="2">
    <citation type="submission" date="2019-07" db="EMBL/GenBank/DDBJ databases">
        <title>Whole genome shotgun sequence of Halomonas cupida NBRC 102219.</title>
        <authorList>
            <person name="Hosoyama A."/>
            <person name="Uohara A."/>
            <person name="Ohji S."/>
            <person name="Ichikawa N."/>
        </authorList>
    </citation>
    <scope>NUCLEOTIDE SEQUENCE [LARGE SCALE GENOMIC DNA]</scope>
    <source>
        <strain evidence="7 10">NBRC 102219</strain>
    </source>
</reference>
<dbReference type="Pfam" id="PF01810">
    <property type="entry name" value="LysE"/>
    <property type="match status" value="1"/>
</dbReference>
<dbReference type="Proteomes" id="UP000321726">
    <property type="component" value="Unassembled WGS sequence"/>
</dbReference>
<evidence type="ECO:0000256" key="5">
    <source>
        <dbReference type="ARBA" id="ARBA00023136"/>
    </source>
</evidence>
<keyword evidence="4 6" id="KW-1133">Transmembrane helix</keyword>
<feature type="transmembrane region" description="Helical" evidence="6">
    <location>
        <begin position="187"/>
        <end position="206"/>
    </location>
</feature>
<protein>
    <submittedName>
        <fullName evidence="7">Lysine transporter LysE</fullName>
    </submittedName>
    <submittedName>
        <fullName evidence="8">Threonine/homoserine/homoserine lactone efflux protein</fullName>
    </submittedName>
</protein>
<dbReference type="Proteomes" id="UP000184123">
    <property type="component" value="Unassembled WGS sequence"/>
</dbReference>
<dbReference type="RefSeq" id="WP_234987094.1">
    <property type="nucleotide sequence ID" value="NZ_BJXU01000128.1"/>
</dbReference>
<dbReference type="InterPro" id="IPR001123">
    <property type="entry name" value="LeuE-type"/>
</dbReference>
<proteinExistence type="predicted"/>
<name>A0A1M7L9R8_9GAMM</name>
<evidence type="ECO:0000256" key="6">
    <source>
        <dbReference type="SAM" id="Phobius"/>
    </source>
</evidence>
<keyword evidence="5 6" id="KW-0472">Membrane</keyword>
<sequence>MFTDVMSLEVWLSFAAASLLLVISPGPAVALMVSTGLSRGRRAALSLIPGYFFGDLVAMVLSFAGLGALLMTSAKLFVLLKWLGALYLVYLGWRMWREARQLGDAEPTVNGTRHLGAQAFLVSVLNPKSLLFFLAFMPQFIDPTTAAIPQLILLGLTFLGLGLFNDLAYALLSSSGGQMLRAPTRRLIHRTGAVCMVGAGLATAVIRRQ</sequence>
<dbReference type="PANTHER" id="PTHR30086:SF20">
    <property type="entry name" value="ARGININE EXPORTER PROTEIN ARGO-RELATED"/>
    <property type="match status" value="1"/>
</dbReference>
<feature type="transmembrane region" description="Helical" evidence="6">
    <location>
        <begin position="148"/>
        <end position="172"/>
    </location>
</feature>
<evidence type="ECO:0000256" key="4">
    <source>
        <dbReference type="ARBA" id="ARBA00022989"/>
    </source>
</evidence>
<evidence type="ECO:0000256" key="1">
    <source>
        <dbReference type="ARBA" id="ARBA00004651"/>
    </source>
</evidence>
<keyword evidence="2" id="KW-1003">Cell membrane</keyword>